<proteinExistence type="predicted"/>
<organism evidence="2 3">
    <name type="scientific">Nocardioides szechwanensis</name>
    <dbReference type="NCBI Taxonomy" id="1005944"/>
    <lineage>
        <taxon>Bacteria</taxon>
        <taxon>Bacillati</taxon>
        <taxon>Actinomycetota</taxon>
        <taxon>Actinomycetes</taxon>
        <taxon>Propionibacteriales</taxon>
        <taxon>Nocardioidaceae</taxon>
        <taxon>Nocardioides</taxon>
    </lineage>
</organism>
<keyword evidence="1" id="KW-0812">Transmembrane</keyword>
<dbReference type="AlphaFoldDB" id="A0A1H0ARY3"/>
<gene>
    <name evidence="2" type="ORF">SAMN05192576_2121</name>
</gene>
<feature type="transmembrane region" description="Helical" evidence="1">
    <location>
        <begin position="32"/>
        <end position="53"/>
    </location>
</feature>
<dbReference type="OrthoDB" id="3788870at2"/>
<accession>A0A1H0ARY3</accession>
<evidence type="ECO:0000256" key="1">
    <source>
        <dbReference type="SAM" id="Phobius"/>
    </source>
</evidence>
<keyword evidence="3" id="KW-1185">Reference proteome</keyword>
<name>A0A1H0ARY3_9ACTN</name>
<dbReference type="EMBL" id="FNIC01000002">
    <property type="protein sequence ID" value="SDN36217.1"/>
    <property type="molecule type" value="Genomic_DNA"/>
</dbReference>
<evidence type="ECO:0000313" key="2">
    <source>
        <dbReference type="EMBL" id="SDN36217.1"/>
    </source>
</evidence>
<dbReference type="RefSeq" id="WP_091024443.1">
    <property type="nucleotide sequence ID" value="NZ_BKAE01000011.1"/>
</dbReference>
<evidence type="ECO:0000313" key="3">
    <source>
        <dbReference type="Proteomes" id="UP000199004"/>
    </source>
</evidence>
<sequence>MLHLETPPSWIVNLFTIGISRARWIAESNQRLGQGGAGFMFAWFFLAFANYGLAERMNGALRQAGSPVTVSPIVCFLFTGWPFFGSNAQFRKGTQALNAAYAGRQQAPVA</sequence>
<keyword evidence="1" id="KW-0472">Membrane</keyword>
<keyword evidence="1" id="KW-1133">Transmembrane helix</keyword>
<reference evidence="2 3" key="1">
    <citation type="submission" date="2016-10" db="EMBL/GenBank/DDBJ databases">
        <authorList>
            <person name="de Groot N.N."/>
        </authorList>
    </citation>
    <scope>NUCLEOTIDE SEQUENCE [LARGE SCALE GENOMIC DNA]</scope>
    <source>
        <strain evidence="2 3">CGMCC 1.11147</strain>
    </source>
</reference>
<dbReference type="STRING" id="1005944.SAMN05192576_2121"/>
<protein>
    <submittedName>
        <fullName evidence="2">Uncharacterized protein</fullName>
    </submittedName>
</protein>
<dbReference type="Proteomes" id="UP000199004">
    <property type="component" value="Unassembled WGS sequence"/>
</dbReference>